<dbReference type="Proteomes" id="UP000054144">
    <property type="component" value="Unassembled WGS sequence"/>
</dbReference>
<dbReference type="GO" id="GO:0016706">
    <property type="term" value="F:2-oxoglutarate-dependent dioxygenase activity"/>
    <property type="evidence" value="ECO:0007669"/>
    <property type="project" value="TreeGrafter"/>
</dbReference>
<feature type="domain" description="Fe2OG dioxygenase" evidence="1">
    <location>
        <begin position="91"/>
        <end position="206"/>
    </location>
</feature>
<dbReference type="GO" id="GO:0005759">
    <property type="term" value="C:mitochondrial matrix"/>
    <property type="evidence" value="ECO:0007669"/>
    <property type="project" value="TreeGrafter"/>
</dbReference>
<dbReference type="InterPro" id="IPR005123">
    <property type="entry name" value="Oxoglu/Fe-dep_dioxygenase_dom"/>
</dbReference>
<evidence type="ECO:0000313" key="3">
    <source>
        <dbReference type="Proteomes" id="UP000054144"/>
    </source>
</evidence>
<sequence length="212" mass="23483">ALRSGAPIPGLYFFPEVLVSPEMAHDVFHFCMQTYFNSSGVNQVMLFDRAPSFTPSGSSMPPILVALLQSLAPLLVGVMPADTHNLLFPHTPERARQAIINMYSPGEGISPHVDLLNRFGDGIVGVSLGSGTVMRFAKVDRLDEPESWDVYLPSRSVFVLSGDARFRWTHEIERRTSDFVCAEDMSAGGMWLQRGVRISVTFRWLLPGAEII</sequence>
<dbReference type="SUPFAM" id="SSF51197">
    <property type="entry name" value="Clavaminate synthase-like"/>
    <property type="match status" value="1"/>
</dbReference>
<accession>A0A0D7A0V0</accession>
<evidence type="ECO:0000259" key="1">
    <source>
        <dbReference type="PROSITE" id="PS51471"/>
    </source>
</evidence>
<dbReference type="PANTHER" id="PTHR21052">
    <property type="entry name" value="SPERMATOGENESIS ASSOCIATED 11-RELATED"/>
    <property type="match status" value="1"/>
</dbReference>
<dbReference type="EMBL" id="KN882067">
    <property type="protein sequence ID" value="KIY44677.1"/>
    <property type="molecule type" value="Genomic_DNA"/>
</dbReference>
<name>A0A0D7A0V0_9AGAR</name>
<dbReference type="Gene3D" id="2.60.120.590">
    <property type="entry name" value="Alpha-ketoglutarate-dependent dioxygenase AlkB-like"/>
    <property type="match status" value="1"/>
</dbReference>
<dbReference type="PROSITE" id="PS51471">
    <property type="entry name" value="FE2OG_OXY"/>
    <property type="match status" value="1"/>
</dbReference>
<dbReference type="PANTHER" id="PTHR21052:SF0">
    <property type="entry name" value="ALPHA-KETOGLUTARATE-DEPENDENT DIOXYGENASE ALKB HOMOLOG 7, MITOCHONDRIAL"/>
    <property type="match status" value="1"/>
</dbReference>
<dbReference type="AlphaFoldDB" id="A0A0D7A0V0"/>
<dbReference type="GO" id="GO:0006631">
    <property type="term" value="P:fatty acid metabolic process"/>
    <property type="evidence" value="ECO:0007669"/>
    <property type="project" value="TreeGrafter"/>
</dbReference>
<feature type="non-terminal residue" evidence="2">
    <location>
        <position position="212"/>
    </location>
</feature>
<organism evidence="2 3">
    <name type="scientific">Fistulina hepatica ATCC 64428</name>
    <dbReference type="NCBI Taxonomy" id="1128425"/>
    <lineage>
        <taxon>Eukaryota</taxon>
        <taxon>Fungi</taxon>
        <taxon>Dikarya</taxon>
        <taxon>Basidiomycota</taxon>
        <taxon>Agaricomycotina</taxon>
        <taxon>Agaricomycetes</taxon>
        <taxon>Agaricomycetidae</taxon>
        <taxon>Agaricales</taxon>
        <taxon>Fistulinaceae</taxon>
        <taxon>Fistulina</taxon>
    </lineage>
</organism>
<dbReference type="InterPro" id="IPR037151">
    <property type="entry name" value="AlkB-like_sf"/>
</dbReference>
<proteinExistence type="predicted"/>
<protein>
    <recommendedName>
        <fullName evidence="1">Fe2OG dioxygenase domain-containing protein</fullName>
    </recommendedName>
</protein>
<dbReference type="Pfam" id="PF13532">
    <property type="entry name" value="2OG-FeII_Oxy_2"/>
    <property type="match status" value="1"/>
</dbReference>
<reference evidence="2 3" key="1">
    <citation type="journal article" date="2015" name="Fungal Genet. Biol.">
        <title>Evolution of novel wood decay mechanisms in Agaricales revealed by the genome sequences of Fistulina hepatica and Cylindrobasidium torrendii.</title>
        <authorList>
            <person name="Floudas D."/>
            <person name="Held B.W."/>
            <person name="Riley R."/>
            <person name="Nagy L.G."/>
            <person name="Koehler G."/>
            <person name="Ransdell A.S."/>
            <person name="Younus H."/>
            <person name="Chow J."/>
            <person name="Chiniquy J."/>
            <person name="Lipzen A."/>
            <person name="Tritt A."/>
            <person name="Sun H."/>
            <person name="Haridas S."/>
            <person name="LaButti K."/>
            <person name="Ohm R.A."/>
            <person name="Kues U."/>
            <person name="Blanchette R.A."/>
            <person name="Grigoriev I.V."/>
            <person name="Minto R.E."/>
            <person name="Hibbett D.S."/>
        </authorList>
    </citation>
    <scope>NUCLEOTIDE SEQUENCE [LARGE SCALE GENOMIC DNA]</scope>
    <source>
        <strain evidence="2 3">ATCC 64428</strain>
    </source>
</reference>
<dbReference type="InterPro" id="IPR032870">
    <property type="entry name" value="ALKBH7-like"/>
</dbReference>
<dbReference type="InterPro" id="IPR027450">
    <property type="entry name" value="AlkB-like"/>
</dbReference>
<gene>
    <name evidence="2" type="ORF">FISHEDRAFT_16695</name>
</gene>
<keyword evidence="3" id="KW-1185">Reference proteome</keyword>
<dbReference type="OrthoDB" id="412814at2759"/>
<dbReference type="GO" id="GO:0006974">
    <property type="term" value="P:DNA damage response"/>
    <property type="evidence" value="ECO:0007669"/>
    <property type="project" value="InterPro"/>
</dbReference>
<feature type="non-terminal residue" evidence="2">
    <location>
        <position position="1"/>
    </location>
</feature>
<evidence type="ECO:0000313" key="2">
    <source>
        <dbReference type="EMBL" id="KIY44677.1"/>
    </source>
</evidence>